<evidence type="ECO:0000256" key="11">
    <source>
        <dbReference type="ARBA" id="ARBA00023204"/>
    </source>
</evidence>
<evidence type="ECO:0000256" key="3">
    <source>
        <dbReference type="ARBA" id="ARBA00022741"/>
    </source>
</evidence>
<dbReference type="InterPro" id="IPR051055">
    <property type="entry name" value="PIF1_helicase"/>
</dbReference>
<evidence type="ECO:0000256" key="14">
    <source>
        <dbReference type="ARBA" id="ARBA00048954"/>
    </source>
</evidence>
<dbReference type="EMBL" id="CAGA01000089">
    <property type="protein sequence ID" value="CCE34435.1"/>
    <property type="molecule type" value="Genomic_DNA"/>
</dbReference>
<feature type="region of interest" description="Disordered" evidence="16">
    <location>
        <begin position="1"/>
        <end position="114"/>
    </location>
</feature>
<evidence type="ECO:0000256" key="8">
    <source>
        <dbReference type="ARBA" id="ARBA00023125"/>
    </source>
</evidence>
<dbReference type="GO" id="GO:0003697">
    <property type="term" value="F:single-stranded DNA binding"/>
    <property type="evidence" value="ECO:0007669"/>
    <property type="project" value="UniProtKB-ARBA"/>
</dbReference>
<feature type="compositionally biased region" description="Polar residues" evidence="16">
    <location>
        <begin position="263"/>
        <end position="290"/>
    </location>
</feature>
<keyword evidence="8 15" id="KW-0238">DNA-binding</keyword>
<keyword evidence="13 15" id="KW-0539">Nucleus</keyword>
<name>M1WCW3_CLAP2</name>
<keyword evidence="10 15" id="KW-0233">DNA recombination</keyword>
<dbReference type="GO" id="GO:0006310">
    <property type="term" value="P:DNA recombination"/>
    <property type="evidence" value="ECO:0007669"/>
    <property type="project" value="UniProtKB-UniRule"/>
</dbReference>
<dbReference type="GO" id="GO:0005524">
    <property type="term" value="F:ATP binding"/>
    <property type="evidence" value="ECO:0007669"/>
    <property type="project" value="UniProtKB-UniRule"/>
</dbReference>
<dbReference type="GO" id="GO:0043139">
    <property type="term" value="F:5'-3' DNA helicase activity"/>
    <property type="evidence" value="ECO:0007669"/>
    <property type="project" value="UniProtKB-UniRule"/>
</dbReference>
<feature type="compositionally biased region" description="Polar residues" evidence="16">
    <location>
        <begin position="51"/>
        <end position="74"/>
    </location>
</feature>
<keyword evidence="11 15" id="KW-0234">DNA repair</keyword>
<dbReference type="PANTHER" id="PTHR47642">
    <property type="entry name" value="ATP-DEPENDENT DNA HELICASE"/>
    <property type="match status" value="1"/>
</dbReference>
<comment type="function">
    <text evidence="15">DNA-dependent ATPase and 5'-3' DNA helicase required for the maintenance of both mitochondrial and nuclear genome stability.</text>
</comment>
<dbReference type="eggNOG" id="KOG0987">
    <property type="taxonomic scope" value="Eukaryota"/>
</dbReference>
<dbReference type="FunFam" id="3.40.50.300:FF:001226">
    <property type="entry name" value="ATP-dependent DNA helicase PIF1"/>
    <property type="match status" value="1"/>
</dbReference>
<dbReference type="STRING" id="1111077.M1WCW3"/>
<feature type="DNA-binding region" evidence="15">
    <location>
        <begin position="735"/>
        <end position="754"/>
    </location>
</feature>
<keyword evidence="19" id="KW-1185">Reference proteome</keyword>
<dbReference type="GO" id="GO:0005739">
    <property type="term" value="C:mitochondrion"/>
    <property type="evidence" value="ECO:0007669"/>
    <property type="project" value="UniProtKB-SubCell"/>
</dbReference>
<dbReference type="InterPro" id="IPR027417">
    <property type="entry name" value="P-loop_NTPase"/>
</dbReference>
<feature type="region of interest" description="Disordered" evidence="16">
    <location>
        <begin position="247"/>
        <end position="294"/>
    </location>
</feature>
<dbReference type="GO" id="GO:0005730">
    <property type="term" value="C:nucleolus"/>
    <property type="evidence" value="ECO:0007669"/>
    <property type="project" value="UniProtKB-SubCell"/>
</dbReference>
<evidence type="ECO:0000256" key="4">
    <source>
        <dbReference type="ARBA" id="ARBA00022763"/>
    </source>
</evidence>
<dbReference type="GO" id="GO:0000723">
    <property type="term" value="P:telomere maintenance"/>
    <property type="evidence" value="ECO:0007669"/>
    <property type="project" value="InterPro"/>
</dbReference>
<keyword evidence="9 15" id="KW-0496">Mitochondrion</keyword>
<evidence type="ECO:0000256" key="13">
    <source>
        <dbReference type="ARBA" id="ARBA00023242"/>
    </source>
</evidence>
<dbReference type="CDD" id="cd18037">
    <property type="entry name" value="DEXSc_Pif1_like"/>
    <property type="match status" value="1"/>
</dbReference>
<comment type="similarity">
    <text evidence="15">Belongs to the helicase family. PIF1 subfamily.</text>
</comment>
<dbReference type="VEuPathDB" id="FungiDB:CPUR_08367"/>
<gene>
    <name evidence="15" type="primary">PIF1</name>
    <name evidence="18" type="ORF">CPUR_08367</name>
</gene>
<comment type="subcellular location">
    <subcellularLocation>
        <location evidence="2">Nucleus</location>
        <location evidence="2">Nucleolus</location>
    </subcellularLocation>
    <subcellularLocation>
        <location evidence="15">Nucleus</location>
    </subcellularLocation>
    <subcellularLocation>
        <location evidence="15">Mitochondrion</location>
    </subcellularLocation>
</comment>
<dbReference type="Proteomes" id="UP000016801">
    <property type="component" value="Unassembled WGS sequence"/>
</dbReference>
<evidence type="ECO:0000313" key="18">
    <source>
        <dbReference type="EMBL" id="CCE34435.1"/>
    </source>
</evidence>
<keyword evidence="5 15" id="KW-0378">Hydrolase</keyword>
<dbReference type="HAMAP" id="MF_03176">
    <property type="entry name" value="PIF1"/>
    <property type="match status" value="1"/>
</dbReference>
<evidence type="ECO:0000256" key="10">
    <source>
        <dbReference type="ARBA" id="ARBA00023172"/>
    </source>
</evidence>
<sequence>MAGTMFRKANEAYKSAAPSQQHPPAKQFLPSSSPTSHTSDIRDLIRERKLTSSMANPVSDTATAVSAKNTQGRTKSLDDETPSAANRGHPSKISTLYSANSDSFKSEPSSIDLTGIDETHSKTFEPVYFAEEDFSDDSDLDLDFKAPLPVPVPLGKEKPPPSSMSIQSQGETLIPWSSSPVSHKQPPRNQPTVCAAYPMSRVSKRAASVEIIDDPTPKKVKRVLPAGFKKEQSIEAEGSMRKGFAQDVSSTTAQKRKAPWDASASSIQQQRKALKTQHNSRTMDSTNNDPSMGPVTEKPFDIGEQIAKAAPITLSSEQEHVLDMVVNRGQSVFFTGPAGTGKSVLMRAIIQELKRKHRGEPDRVAVTASTGLAACNIGGVTLHSFSGIGLGKDAASVLVKKVRRNVQAKTRWLRTKCLIIDEISMVDGDLFDKLSTIGRTIRNNGRPWGGIQLIITGDFFQLPPVPDRDTRDAKFAFDAATWSTSIDHTIGLTQVFRQRDPNFAKMLNEMRIGQLSTATVNAFQALARPLNFDDGVDTAELYPTRVQVEASNEKRLRDLPGKAYRYDAMDTGVPAIRDKLLANMMAPKALELKVGAQVMLIKNLDESLVNGSLGKVIAFSDEGTFDMDRPDMFNDSMDDSMAKAKRKLAAFSRNAQNDSPSRKYPVVQFISSGGMPRVLLCQPEEWKVELPDGEVQAKRTQLPLILAWALSIHKAQGQTLERVTVNLGRVFEKGQAYVALSRATTQQGLRVLGFDKSKVMAHPKVVDFYGRLYSVEAAKAKPVTGFFSAKSHQRGMSSAH</sequence>
<comment type="catalytic activity">
    <reaction evidence="14 15">
        <text>ATP + H2O = ADP + phosphate + H(+)</text>
        <dbReference type="Rhea" id="RHEA:13065"/>
        <dbReference type="ChEBI" id="CHEBI:15377"/>
        <dbReference type="ChEBI" id="CHEBI:15378"/>
        <dbReference type="ChEBI" id="CHEBI:30616"/>
        <dbReference type="ChEBI" id="CHEBI:43474"/>
        <dbReference type="ChEBI" id="CHEBI:456216"/>
        <dbReference type="EC" id="5.6.2.3"/>
    </reaction>
</comment>
<dbReference type="InterPro" id="IPR049163">
    <property type="entry name" value="Pif1-like_2B_dom"/>
</dbReference>
<comment type="caution">
    <text evidence="18">The sequence shown here is derived from an EMBL/GenBank/DDBJ whole genome shotgun (WGS) entry which is preliminary data.</text>
</comment>
<keyword evidence="4 15" id="KW-0227">DNA damage</keyword>
<evidence type="ECO:0000256" key="16">
    <source>
        <dbReference type="SAM" id="MobiDB-lite"/>
    </source>
</evidence>
<feature type="compositionally biased region" description="Polar residues" evidence="16">
    <location>
        <begin position="163"/>
        <end position="182"/>
    </location>
</feature>
<dbReference type="SUPFAM" id="SSF52540">
    <property type="entry name" value="P-loop containing nucleoside triphosphate hydrolases"/>
    <property type="match status" value="2"/>
</dbReference>
<protein>
    <recommendedName>
        <fullName evidence="15">ATP-dependent DNA helicase PIF1</fullName>
        <ecNumber evidence="15">5.6.2.3</ecNumber>
    </recommendedName>
    <alternativeName>
        <fullName evidence="15">DNA 5'-3' helicase PIF1</fullName>
    </alternativeName>
    <alternativeName>
        <fullName evidence="15">DNA repair and recombination helicase PIF1</fullName>
    </alternativeName>
</protein>
<accession>M1WCW3</accession>
<evidence type="ECO:0000256" key="1">
    <source>
        <dbReference type="ARBA" id="ARBA00001946"/>
    </source>
</evidence>
<feature type="domain" description="AAA+ ATPase" evidence="17">
    <location>
        <begin position="328"/>
        <end position="481"/>
    </location>
</feature>
<dbReference type="HOGENOM" id="CLU_001613_0_1_1"/>
<keyword evidence="6 15" id="KW-0347">Helicase</keyword>
<dbReference type="Pfam" id="PF05970">
    <property type="entry name" value="PIF1"/>
    <property type="match status" value="1"/>
</dbReference>
<proteinExistence type="inferred from homology"/>
<evidence type="ECO:0000256" key="9">
    <source>
        <dbReference type="ARBA" id="ARBA00023128"/>
    </source>
</evidence>
<dbReference type="EC" id="5.6.2.3" evidence="15"/>
<comment type="cofactor">
    <cofactor evidence="1 15">
        <name>Mg(2+)</name>
        <dbReference type="ChEBI" id="CHEBI:18420"/>
    </cofactor>
</comment>
<evidence type="ECO:0000256" key="6">
    <source>
        <dbReference type="ARBA" id="ARBA00022806"/>
    </source>
</evidence>
<keyword evidence="7 15" id="KW-0067">ATP-binding</keyword>
<dbReference type="GO" id="GO:0016887">
    <property type="term" value="F:ATP hydrolysis activity"/>
    <property type="evidence" value="ECO:0007669"/>
    <property type="project" value="RHEA"/>
</dbReference>
<dbReference type="OrthoDB" id="432234at2759"/>
<feature type="compositionally biased region" description="Polar residues" evidence="16">
    <location>
        <begin position="92"/>
        <end position="112"/>
    </location>
</feature>
<reference evidence="18 19" key="1">
    <citation type="journal article" date="2013" name="PLoS Genet.">
        <title>Plant-symbiotic fungi as chemical engineers: Multi-genome analysis of the Clavicipitaceae reveals dynamics of alkaloid loci.</title>
        <authorList>
            <person name="Schardl C.L."/>
            <person name="Young C.A."/>
            <person name="Hesse U."/>
            <person name="Amyotte S.G."/>
            <person name="Andreeva K."/>
            <person name="Calie P.J."/>
            <person name="Fleetwood D.J."/>
            <person name="Haws D.C."/>
            <person name="Moore N."/>
            <person name="Oeser B."/>
            <person name="Panaccione D.G."/>
            <person name="Schweri K.K."/>
            <person name="Voisey C.R."/>
            <person name="Farman M.L."/>
            <person name="Jaromczyk J.W."/>
            <person name="Roe B.A."/>
            <person name="O'Sullivan D.M."/>
            <person name="Scott B."/>
            <person name="Tudzynski P."/>
            <person name="An Z."/>
            <person name="Arnaoudova E.G."/>
            <person name="Bullock C.T."/>
            <person name="Charlton N.D."/>
            <person name="Chen L."/>
            <person name="Cox M."/>
            <person name="Dinkins R.D."/>
            <person name="Florea S."/>
            <person name="Glenn A.E."/>
            <person name="Gordon A."/>
            <person name="Gueldener U."/>
            <person name="Harris D.R."/>
            <person name="Hollin W."/>
            <person name="Jaromczyk J."/>
            <person name="Johnson R.D."/>
            <person name="Khan A.K."/>
            <person name="Leistner E."/>
            <person name="Leuchtmann A."/>
            <person name="Li C."/>
            <person name="Liu J."/>
            <person name="Liu J."/>
            <person name="Liu M."/>
            <person name="Mace W."/>
            <person name="Machado C."/>
            <person name="Nagabhyru P."/>
            <person name="Pan J."/>
            <person name="Schmid J."/>
            <person name="Sugawara K."/>
            <person name="Steiner U."/>
            <person name="Takach J.E."/>
            <person name="Tanaka E."/>
            <person name="Webb J.S."/>
            <person name="Wilson E.V."/>
            <person name="Wiseman J.L."/>
            <person name="Yoshida R."/>
            <person name="Zeng Z."/>
        </authorList>
    </citation>
    <scope>NUCLEOTIDE SEQUENCE [LARGE SCALE GENOMIC DNA]</scope>
    <source>
        <strain evidence="18 19">20.1</strain>
    </source>
</reference>
<evidence type="ECO:0000256" key="5">
    <source>
        <dbReference type="ARBA" id="ARBA00022801"/>
    </source>
</evidence>
<evidence type="ECO:0000256" key="7">
    <source>
        <dbReference type="ARBA" id="ARBA00022840"/>
    </source>
</evidence>
<evidence type="ECO:0000313" key="19">
    <source>
        <dbReference type="Proteomes" id="UP000016801"/>
    </source>
</evidence>
<keyword evidence="12 15" id="KW-0413">Isomerase</keyword>
<feature type="region of interest" description="Disordered" evidence="16">
    <location>
        <begin position="151"/>
        <end position="194"/>
    </location>
</feature>
<organism evidence="18 19">
    <name type="scientific">Claviceps purpurea (strain 20.1)</name>
    <name type="common">Ergot fungus</name>
    <name type="synonym">Sphacelia segetum</name>
    <dbReference type="NCBI Taxonomy" id="1111077"/>
    <lineage>
        <taxon>Eukaryota</taxon>
        <taxon>Fungi</taxon>
        <taxon>Dikarya</taxon>
        <taxon>Ascomycota</taxon>
        <taxon>Pezizomycotina</taxon>
        <taxon>Sordariomycetes</taxon>
        <taxon>Hypocreomycetidae</taxon>
        <taxon>Hypocreales</taxon>
        <taxon>Clavicipitaceae</taxon>
        <taxon>Claviceps</taxon>
    </lineage>
</organism>
<dbReference type="Pfam" id="PF21530">
    <property type="entry name" value="Pif1_2B_dom"/>
    <property type="match status" value="1"/>
</dbReference>
<dbReference type="PANTHER" id="PTHR47642:SF5">
    <property type="entry name" value="ATP-DEPENDENT DNA HELICASE"/>
    <property type="match status" value="1"/>
</dbReference>
<feature type="compositionally biased region" description="Polar residues" evidence="16">
    <location>
        <begin position="29"/>
        <end position="38"/>
    </location>
</feature>
<evidence type="ECO:0000256" key="12">
    <source>
        <dbReference type="ARBA" id="ARBA00023235"/>
    </source>
</evidence>
<evidence type="ECO:0000256" key="15">
    <source>
        <dbReference type="HAMAP-Rule" id="MF_03176"/>
    </source>
</evidence>
<dbReference type="InterPro" id="IPR003593">
    <property type="entry name" value="AAA+_ATPase"/>
</dbReference>
<dbReference type="InterPro" id="IPR048293">
    <property type="entry name" value="PIF1_RRM3_pfh1"/>
</dbReference>
<dbReference type="AlphaFoldDB" id="M1WCW3"/>
<dbReference type="InterPro" id="IPR010285">
    <property type="entry name" value="DNA_helicase_pif1-like_DEAD"/>
</dbReference>
<dbReference type="SMART" id="SM00382">
    <property type="entry name" value="AAA"/>
    <property type="match status" value="1"/>
</dbReference>
<evidence type="ECO:0000259" key="17">
    <source>
        <dbReference type="SMART" id="SM00382"/>
    </source>
</evidence>
<dbReference type="Gene3D" id="3.40.50.300">
    <property type="entry name" value="P-loop containing nucleotide triphosphate hydrolases"/>
    <property type="match status" value="1"/>
</dbReference>
<keyword evidence="3 15" id="KW-0547">Nucleotide-binding</keyword>
<feature type="compositionally biased region" description="Basic and acidic residues" evidence="16">
    <location>
        <begin position="39"/>
        <end position="50"/>
    </location>
</feature>
<comment type="subunit">
    <text evidence="15">Monomer.</text>
</comment>
<dbReference type="CDD" id="cd18809">
    <property type="entry name" value="SF1_C_RecD"/>
    <property type="match status" value="1"/>
</dbReference>
<feature type="binding site" evidence="15">
    <location>
        <begin position="336"/>
        <end position="343"/>
    </location>
    <ligand>
        <name>ATP</name>
        <dbReference type="ChEBI" id="CHEBI:30616"/>
    </ligand>
</feature>
<dbReference type="GO" id="GO:0006281">
    <property type="term" value="P:DNA repair"/>
    <property type="evidence" value="ECO:0007669"/>
    <property type="project" value="UniProtKB-UniRule"/>
</dbReference>
<evidence type="ECO:0000256" key="2">
    <source>
        <dbReference type="ARBA" id="ARBA00004604"/>
    </source>
</evidence>